<dbReference type="SUPFAM" id="SSF52172">
    <property type="entry name" value="CheY-like"/>
    <property type="match status" value="1"/>
</dbReference>
<keyword evidence="2" id="KW-0902">Two-component regulatory system</keyword>
<evidence type="ECO:0000256" key="5">
    <source>
        <dbReference type="ARBA" id="ARBA00023163"/>
    </source>
</evidence>
<dbReference type="InterPro" id="IPR011006">
    <property type="entry name" value="CheY-like_superfamily"/>
</dbReference>
<keyword evidence="5" id="KW-0804">Transcription</keyword>
<evidence type="ECO:0000313" key="8">
    <source>
        <dbReference type="EMBL" id="SMO47833.1"/>
    </source>
</evidence>
<keyword evidence="3" id="KW-0805">Transcription regulation</keyword>
<dbReference type="CDD" id="cd17574">
    <property type="entry name" value="REC_OmpR"/>
    <property type="match status" value="1"/>
</dbReference>
<dbReference type="InterPro" id="IPR001789">
    <property type="entry name" value="Sig_transdc_resp-reg_receiver"/>
</dbReference>
<dbReference type="PROSITE" id="PS50110">
    <property type="entry name" value="RESPONSE_REGULATORY"/>
    <property type="match status" value="1"/>
</dbReference>
<dbReference type="GO" id="GO:0032993">
    <property type="term" value="C:protein-DNA complex"/>
    <property type="evidence" value="ECO:0007669"/>
    <property type="project" value="TreeGrafter"/>
</dbReference>
<evidence type="ECO:0000256" key="6">
    <source>
        <dbReference type="PROSITE-ProRule" id="PRU00169"/>
    </source>
</evidence>
<keyword evidence="4" id="KW-0238">DNA-binding</keyword>
<dbReference type="AlphaFoldDB" id="A0A521BL50"/>
<dbReference type="Pfam" id="PF00072">
    <property type="entry name" value="Response_reg"/>
    <property type="match status" value="1"/>
</dbReference>
<dbReference type="Gene3D" id="3.40.50.2300">
    <property type="match status" value="1"/>
</dbReference>
<evidence type="ECO:0000256" key="2">
    <source>
        <dbReference type="ARBA" id="ARBA00023012"/>
    </source>
</evidence>
<dbReference type="PANTHER" id="PTHR48111:SF1">
    <property type="entry name" value="TWO-COMPONENT RESPONSE REGULATOR ORR33"/>
    <property type="match status" value="1"/>
</dbReference>
<dbReference type="GO" id="GO:0006355">
    <property type="term" value="P:regulation of DNA-templated transcription"/>
    <property type="evidence" value="ECO:0007669"/>
    <property type="project" value="TreeGrafter"/>
</dbReference>
<evidence type="ECO:0000256" key="3">
    <source>
        <dbReference type="ARBA" id="ARBA00023015"/>
    </source>
</evidence>
<evidence type="ECO:0000256" key="1">
    <source>
        <dbReference type="ARBA" id="ARBA00022553"/>
    </source>
</evidence>
<evidence type="ECO:0000256" key="4">
    <source>
        <dbReference type="ARBA" id="ARBA00023125"/>
    </source>
</evidence>
<name>A0A521BL50_9SPHI</name>
<dbReference type="PANTHER" id="PTHR48111">
    <property type="entry name" value="REGULATOR OF RPOS"/>
    <property type="match status" value="1"/>
</dbReference>
<dbReference type="RefSeq" id="WP_142601844.1">
    <property type="nucleotide sequence ID" value="NZ_FXSZ01000002.1"/>
</dbReference>
<dbReference type="SMART" id="SM00448">
    <property type="entry name" value="REC"/>
    <property type="match status" value="1"/>
</dbReference>
<keyword evidence="1 6" id="KW-0597">Phosphoprotein</keyword>
<evidence type="ECO:0000313" key="9">
    <source>
        <dbReference type="Proteomes" id="UP000315971"/>
    </source>
</evidence>
<feature type="domain" description="Response regulatory" evidence="7">
    <location>
        <begin position="2"/>
        <end position="117"/>
    </location>
</feature>
<organism evidence="8 9">
    <name type="scientific">Solitalea koreensis</name>
    <dbReference type="NCBI Taxonomy" id="543615"/>
    <lineage>
        <taxon>Bacteria</taxon>
        <taxon>Pseudomonadati</taxon>
        <taxon>Bacteroidota</taxon>
        <taxon>Sphingobacteriia</taxon>
        <taxon>Sphingobacteriales</taxon>
        <taxon>Sphingobacteriaceae</taxon>
        <taxon>Solitalea</taxon>
    </lineage>
</organism>
<dbReference type="InterPro" id="IPR039420">
    <property type="entry name" value="WalR-like"/>
</dbReference>
<accession>A0A521BL50</accession>
<feature type="modified residue" description="4-aspartylphosphate" evidence="6">
    <location>
        <position position="51"/>
    </location>
</feature>
<reference evidence="8 9" key="1">
    <citation type="submission" date="2017-05" db="EMBL/GenBank/DDBJ databases">
        <authorList>
            <person name="Varghese N."/>
            <person name="Submissions S."/>
        </authorList>
    </citation>
    <scope>NUCLEOTIDE SEQUENCE [LARGE SCALE GENOMIC DNA]</scope>
    <source>
        <strain evidence="8 9">DSM 21342</strain>
    </source>
</reference>
<dbReference type="GO" id="GO:0005829">
    <property type="term" value="C:cytosol"/>
    <property type="evidence" value="ECO:0007669"/>
    <property type="project" value="TreeGrafter"/>
</dbReference>
<protein>
    <submittedName>
        <fullName evidence="8">Response regulator receiver domain-containing protein</fullName>
    </submittedName>
</protein>
<dbReference type="GO" id="GO:0000156">
    <property type="term" value="F:phosphorelay response regulator activity"/>
    <property type="evidence" value="ECO:0007669"/>
    <property type="project" value="TreeGrafter"/>
</dbReference>
<keyword evidence="9" id="KW-1185">Reference proteome</keyword>
<proteinExistence type="predicted"/>
<gene>
    <name evidence="8" type="ORF">SAMN06265350_102286</name>
</gene>
<dbReference type="OrthoDB" id="9789181at2"/>
<dbReference type="EMBL" id="FXSZ01000002">
    <property type="protein sequence ID" value="SMO47833.1"/>
    <property type="molecule type" value="Genomic_DNA"/>
</dbReference>
<evidence type="ECO:0000259" key="7">
    <source>
        <dbReference type="PROSITE" id="PS50110"/>
    </source>
</evidence>
<dbReference type="GO" id="GO:0000976">
    <property type="term" value="F:transcription cis-regulatory region binding"/>
    <property type="evidence" value="ECO:0007669"/>
    <property type="project" value="TreeGrafter"/>
</dbReference>
<dbReference type="Proteomes" id="UP000315971">
    <property type="component" value="Unassembled WGS sequence"/>
</dbReference>
<sequence>MIILVADDEPIMLKTIEFCLKKDGYTVVTAQDGREALNKLNEIQPDLVITDMMMPYASGLEVIGKVKELYAEKIPIIMLSAMGQENVVIEAFQLGADDYITKPFSLGELSVRVKRLIGNLVHQ</sequence>